<organism evidence="3 4">
    <name type="scientific">Thalassotalea eurytherma</name>
    <dbReference type="NCBI Taxonomy" id="1144278"/>
    <lineage>
        <taxon>Bacteria</taxon>
        <taxon>Pseudomonadati</taxon>
        <taxon>Pseudomonadota</taxon>
        <taxon>Gammaproteobacteria</taxon>
        <taxon>Alteromonadales</taxon>
        <taxon>Colwelliaceae</taxon>
        <taxon>Thalassotalea</taxon>
    </lineage>
</organism>
<dbReference type="NCBIfam" id="TIGR02595">
    <property type="entry name" value="PEP_CTERM"/>
    <property type="match status" value="1"/>
</dbReference>
<keyword evidence="4" id="KW-1185">Reference proteome</keyword>
<dbReference type="InterPro" id="IPR013424">
    <property type="entry name" value="Ice-binding_C"/>
</dbReference>
<comment type="caution">
    <text evidence="3">The sequence shown here is derived from an EMBL/GenBank/DDBJ whole genome shotgun (WGS) entry which is preliminary data.</text>
</comment>
<evidence type="ECO:0000259" key="2">
    <source>
        <dbReference type="Pfam" id="PF07589"/>
    </source>
</evidence>
<feature type="domain" description="Ice-binding protein C-terminal" evidence="2">
    <location>
        <begin position="303"/>
        <end position="323"/>
    </location>
</feature>
<protein>
    <recommendedName>
        <fullName evidence="2">Ice-binding protein C-terminal domain-containing protein</fullName>
    </recommendedName>
</protein>
<evidence type="ECO:0000313" key="3">
    <source>
        <dbReference type="EMBL" id="GLX83481.1"/>
    </source>
</evidence>
<name>A0ABQ6HAJ6_9GAMM</name>
<sequence>MKNTYKLLISSMLLAMSTGSQAGLIDLIDNTTAATGDYGNVTVTFGGIFPEYDASVLDENESMIRTSYLLEGVTQQNLRDTGLNGIGSANPADFTGLYVETFDTRTTLGQDLDDADPLKFPGTPHLGNNTQGVNSGCGVNGVSSGVTVAGDYGVTNQNIGGTAVIDRGVNDNNQGINTTCFAYTPTSRAALNPTSEVALDFSGILDSAGQITNSQMYVDYLGFFWGTIDSYNSFDFYRDNELIAHIDGLDLFNDFGGLNLGRNGEYVNFIFDEDAGFDKLVVTSSGIATEFDNIVNRIVPVNVPEPSTLAIFALGCMGLALRKTKRI</sequence>
<evidence type="ECO:0000256" key="1">
    <source>
        <dbReference type="SAM" id="SignalP"/>
    </source>
</evidence>
<dbReference type="Pfam" id="PF07589">
    <property type="entry name" value="PEP-CTERM"/>
    <property type="match status" value="1"/>
</dbReference>
<keyword evidence="1" id="KW-0732">Signal</keyword>
<gene>
    <name evidence="3" type="ORF">theurythT_29340</name>
</gene>
<dbReference type="Proteomes" id="UP001157133">
    <property type="component" value="Unassembled WGS sequence"/>
</dbReference>
<feature type="signal peptide" evidence="1">
    <location>
        <begin position="1"/>
        <end position="22"/>
    </location>
</feature>
<feature type="chain" id="PRO_5045243134" description="Ice-binding protein C-terminal domain-containing protein" evidence="1">
    <location>
        <begin position="23"/>
        <end position="327"/>
    </location>
</feature>
<reference evidence="3 4" key="1">
    <citation type="submission" date="2023-03" db="EMBL/GenBank/DDBJ databases">
        <title>Draft genome sequence of Thalassotalea eurytherma JCM 18482T.</title>
        <authorList>
            <person name="Sawabe T."/>
        </authorList>
    </citation>
    <scope>NUCLEOTIDE SEQUENCE [LARGE SCALE GENOMIC DNA]</scope>
    <source>
        <strain evidence="3 4">JCM 18482</strain>
    </source>
</reference>
<dbReference type="EMBL" id="BSSU01000016">
    <property type="protein sequence ID" value="GLX83481.1"/>
    <property type="molecule type" value="Genomic_DNA"/>
</dbReference>
<evidence type="ECO:0000313" key="4">
    <source>
        <dbReference type="Proteomes" id="UP001157133"/>
    </source>
</evidence>
<accession>A0ABQ6HAJ6</accession>
<dbReference type="RefSeq" id="WP_284208928.1">
    <property type="nucleotide sequence ID" value="NZ_BSSU01000016.1"/>
</dbReference>
<proteinExistence type="predicted"/>